<organism evidence="2 3">
    <name type="scientific">Caldicoprobacter faecalis</name>
    <dbReference type="NCBI Taxonomy" id="937334"/>
    <lineage>
        <taxon>Bacteria</taxon>
        <taxon>Bacillati</taxon>
        <taxon>Bacillota</taxon>
        <taxon>Clostridia</taxon>
        <taxon>Caldicoprobacterales</taxon>
        <taxon>Caldicoprobacteraceae</taxon>
        <taxon>Caldicoprobacter</taxon>
    </lineage>
</organism>
<dbReference type="InterPro" id="IPR036390">
    <property type="entry name" value="WH_DNA-bd_sf"/>
</dbReference>
<evidence type="ECO:0000313" key="2">
    <source>
        <dbReference type="EMBL" id="SFQ45285.1"/>
    </source>
</evidence>
<name>A0A1I5YMK4_9FIRM</name>
<dbReference type="RefSeq" id="WP_025748115.1">
    <property type="nucleotide sequence ID" value="NZ_FOXR01000053.1"/>
</dbReference>
<evidence type="ECO:0000256" key="1">
    <source>
        <dbReference type="ARBA" id="ARBA00023125"/>
    </source>
</evidence>
<reference evidence="2 3" key="1">
    <citation type="submission" date="2016-10" db="EMBL/GenBank/DDBJ databases">
        <authorList>
            <person name="de Groot N.N."/>
        </authorList>
    </citation>
    <scope>NUCLEOTIDE SEQUENCE [LARGE SCALE GENOMIC DNA]</scope>
    <source>
        <strain evidence="2 3">DSM 20678</strain>
    </source>
</reference>
<protein>
    <submittedName>
        <fullName evidence="2">Transcriptional regulator, BadM/Rrf2 family</fullName>
    </submittedName>
</protein>
<dbReference type="InterPro" id="IPR000944">
    <property type="entry name" value="Tscrpt_reg_Rrf2"/>
</dbReference>
<dbReference type="SUPFAM" id="SSF46785">
    <property type="entry name" value="Winged helix' DNA-binding domain"/>
    <property type="match status" value="1"/>
</dbReference>
<gene>
    <name evidence="2" type="ORF">SAMN05444406_1532</name>
</gene>
<dbReference type="NCBIfam" id="TIGR00738">
    <property type="entry name" value="rrf2_super"/>
    <property type="match status" value="1"/>
</dbReference>
<sequence>MRISTRGRYGLRAIVDLAVYSKGGYTALNSIAERQGISEKYLEQVFNALKKAGMVKSVKGSRGGYILACDSASTTVGDVLRVLEGELSVVEPSQKETGMQDAMEKFLEKNVWSKINDRINSVLNSITIEDLVNEYRKMMEASSLIYYI</sequence>
<dbReference type="OrthoDB" id="9808360at2"/>
<dbReference type="PANTHER" id="PTHR33221">
    <property type="entry name" value="WINGED HELIX-TURN-HELIX TRANSCRIPTIONAL REGULATOR, RRF2 FAMILY"/>
    <property type="match status" value="1"/>
</dbReference>
<dbReference type="GO" id="GO:0003677">
    <property type="term" value="F:DNA binding"/>
    <property type="evidence" value="ECO:0007669"/>
    <property type="project" value="UniProtKB-KW"/>
</dbReference>
<keyword evidence="1" id="KW-0238">DNA-binding</keyword>
<dbReference type="InterPro" id="IPR036388">
    <property type="entry name" value="WH-like_DNA-bd_sf"/>
</dbReference>
<dbReference type="STRING" id="937334.SAMN05444406_1532"/>
<dbReference type="Pfam" id="PF02082">
    <property type="entry name" value="Rrf2"/>
    <property type="match status" value="1"/>
</dbReference>
<evidence type="ECO:0000313" key="3">
    <source>
        <dbReference type="Proteomes" id="UP000198577"/>
    </source>
</evidence>
<dbReference type="GO" id="GO:0005829">
    <property type="term" value="C:cytosol"/>
    <property type="evidence" value="ECO:0007669"/>
    <property type="project" value="TreeGrafter"/>
</dbReference>
<proteinExistence type="predicted"/>
<dbReference type="Gene3D" id="1.10.10.10">
    <property type="entry name" value="Winged helix-like DNA-binding domain superfamily/Winged helix DNA-binding domain"/>
    <property type="match status" value="1"/>
</dbReference>
<dbReference type="GO" id="GO:0003700">
    <property type="term" value="F:DNA-binding transcription factor activity"/>
    <property type="evidence" value="ECO:0007669"/>
    <property type="project" value="TreeGrafter"/>
</dbReference>
<dbReference type="PROSITE" id="PS51197">
    <property type="entry name" value="HTH_RRF2_2"/>
    <property type="match status" value="1"/>
</dbReference>
<dbReference type="AlphaFoldDB" id="A0A1I5YMK4"/>
<dbReference type="PANTHER" id="PTHR33221:SF5">
    <property type="entry name" value="HTH-TYPE TRANSCRIPTIONAL REGULATOR ISCR"/>
    <property type="match status" value="1"/>
</dbReference>
<accession>A0A1I5YMK4</accession>
<keyword evidence="3" id="KW-1185">Reference proteome</keyword>
<dbReference type="Proteomes" id="UP000198577">
    <property type="component" value="Unassembled WGS sequence"/>
</dbReference>
<dbReference type="EMBL" id="FOXR01000053">
    <property type="protein sequence ID" value="SFQ45285.1"/>
    <property type="molecule type" value="Genomic_DNA"/>
</dbReference>